<dbReference type="EMBL" id="MT141462">
    <property type="protein sequence ID" value="QJA62093.1"/>
    <property type="molecule type" value="Genomic_DNA"/>
</dbReference>
<sequence>MINAALVGFFNQLKTWPTVWAASVVRAVGDIIKPTTYNSHTYVCTTAGTSHAATEPTWSTTNGVATTDGTAVFTCYDMKTYNVKAPQGSTVPYITFGFNTDVPMGTFESQEAIEDLTYWVNIFTSTSVAHVTVLTDLVLAVMDNATLSVDNYTPMKCVREFMGSIIWDIETLIYQIPLRYRVWIDKT</sequence>
<evidence type="ECO:0008006" key="4">
    <source>
        <dbReference type="Google" id="ProtNLM"/>
    </source>
</evidence>
<dbReference type="Gene3D" id="3.30.2000.30">
    <property type="match status" value="1"/>
</dbReference>
<gene>
    <name evidence="2" type="ORF">MM415A00493_0023</name>
    <name evidence="1" type="ORF">MM415B00826_0004</name>
    <name evidence="3" type="ORF">TM448B02965_0002</name>
</gene>
<evidence type="ECO:0000313" key="2">
    <source>
        <dbReference type="EMBL" id="QJA81779.1"/>
    </source>
</evidence>
<evidence type="ECO:0000313" key="3">
    <source>
        <dbReference type="EMBL" id="QJI02148.1"/>
    </source>
</evidence>
<dbReference type="InterPro" id="IPR053745">
    <property type="entry name" value="Viral_Tail_Comp_sf"/>
</dbReference>
<proteinExistence type="predicted"/>
<dbReference type="Gene3D" id="2.10.10.20">
    <property type="entry name" value="Carbohydrate-binding module superfamily 5/12"/>
    <property type="match status" value="1"/>
</dbReference>
<evidence type="ECO:0000313" key="1">
    <source>
        <dbReference type="EMBL" id="QJA62093.1"/>
    </source>
</evidence>
<accession>A0A6M3XYQ3</accession>
<protein>
    <recommendedName>
        <fullName evidence="4">Tail protein</fullName>
    </recommendedName>
</protein>
<name>A0A6M3XYQ3_9ZZZZ</name>
<reference evidence="3" key="1">
    <citation type="submission" date="2020-03" db="EMBL/GenBank/DDBJ databases">
        <title>The deep terrestrial virosphere.</title>
        <authorList>
            <person name="Holmfeldt K."/>
            <person name="Nilsson E."/>
            <person name="Simone D."/>
            <person name="Lopez-Fernandez M."/>
            <person name="Wu X."/>
            <person name="de Brujin I."/>
            <person name="Lundin D."/>
            <person name="Andersson A."/>
            <person name="Bertilsson S."/>
            <person name="Dopson M."/>
        </authorList>
    </citation>
    <scope>NUCLEOTIDE SEQUENCE</scope>
    <source>
        <strain evidence="2">MM415A00493</strain>
        <strain evidence="1">MM415B00826</strain>
        <strain evidence="3">TM448B02965</strain>
    </source>
</reference>
<dbReference type="AlphaFoldDB" id="A0A6M3XYQ3"/>
<dbReference type="EMBL" id="MT142469">
    <property type="protein sequence ID" value="QJA81779.1"/>
    <property type="molecule type" value="Genomic_DNA"/>
</dbReference>
<dbReference type="EMBL" id="MT144978">
    <property type="protein sequence ID" value="QJI02148.1"/>
    <property type="molecule type" value="Genomic_DNA"/>
</dbReference>
<organism evidence="3">
    <name type="scientific">viral metagenome</name>
    <dbReference type="NCBI Taxonomy" id="1070528"/>
    <lineage>
        <taxon>unclassified sequences</taxon>
        <taxon>metagenomes</taxon>
        <taxon>organismal metagenomes</taxon>
    </lineage>
</organism>